<evidence type="ECO:0000259" key="1">
    <source>
        <dbReference type="Pfam" id="PF06985"/>
    </source>
</evidence>
<dbReference type="AlphaFoldDB" id="A0A9P4GVR8"/>
<protein>
    <submittedName>
        <fullName evidence="2">HET-domain-containing protein</fullName>
    </submittedName>
</protein>
<keyword evidence="3" id="KW-1185">Reference proteome</keyword>
<dbReference type="OrthoDB" id="5428863at2759"/>
<dbReference type="InterPro" id="IPR010730">
    <property type="entry name" value="HET"/>
</dbReference>
<organism evidence="2 3">
    <name type="scientific">Setomelanomma holmii</name>
    <dbReference type="NCBI Taxonomy" id="210430"/>
    <lineage>
        <taxon>Eukaryota</taxon>
        <taxon>Fungi</taxon>
        <taxon>Dikarya</taxon>
        <taxon>Ascomycota</taxon>
        <taxon>Pezizomycotina</taxon>
        <taxon>Dothideomycetes</taxon>
        <taxon>Pleosporomycetidae</taxon>
        <taxon>Pleosporales</taxon>
        <taxon>Pleosporineae</taxon>
        <taxon>Phaeosphaeriaceae</taxon>
        <taxon>Setomelanomma</taxon>
    </lineage>
</organism>
<dbReference type="Pfam" id="PF06985">
    <property type="entry name" value="HET"/>
    <property type="match status" value="1"/>
</dbReference>
<dbReference type="Proteomes" id="UP000799777">
    <property type="component" value="Unassembled WGS sequence"/>
</dbReference>
<feature type="non-terminal residue" evidence="2">
    <location>
        <position position="1"/>
    </location>
</feature>
<feature type="domain" description="Heterokaryon incompatibility" evidence="1">
    <location>
        <begin position="41"/>
        <end position="128"/>
    </location>
</feature>
<dbReference type="PANTHER" id="PTHR33112:SF1">
    <property type="entry name" value="HETEROKARYON INCOMPATIBILITY DOMAIN-CONTAINING PROTEIN"/>
    <property type="match status" value="1"/>
</dbReference>
<name>A0A9P4GVR8_9PLEO</name>
<evidence type="ECO:0000313" key="3">
    <source>
        <dbReference type="Proteomes" id="UP000799777"/>
    </source>
</evidence>
<sequence length="129" mass="14637">LSQCAKNHSVCRMTTHKFPIDAKVIDCHSRKVVAMKRHDRYLALSYVWGAQSANDGLSADSNQVTMDLSFLLPRTIDDAIFVTIKLGLRYLWCDRYCLEQYHSADKRHQINQMASVYNRAVTAICALGA</sequence>
<feature type="non-terminal residue" evidence="2">
    <location>
        <position position="129"/>
    </location>
</feature>
<comment type="caution">
    <text evidence="2">The sequence shown here is derived from an EMBL/GenBank/DDBJ whole genome shotgun (WGS) entry which is preliminary data.</text>
</comment>
<dbReference type="PANTHER" id="PTHR33112">
    <property type="entry name" value="DOMAIN PROTEIN, PUTATIVE-RELATED"/>
    <property type="match status" value="1"/>
</dbReference>
<reference evidence="2" key="1">
    <citation type="journal article" date="2020" name="Stud. Mycol.">
        <title>101 Dothideomycetes genomes: a test case for predicting lifestyles and emergence of pathogens.</title>
        <authorList>
            <person name="Haridas S."/>
            <person name="Albert R."/>
            <person name="Binder M."/>
            <person name="Bloem J."/>
            <person name="Labutti K."/>
            <person name="Salamov A."/>
            <person name="Andreopoulos B."/>
            <person name="Baker S."/>
            <person name="Barry K."/>
            <person name="Bills G."/>
            <person name="Bluhm B."/>
            <person name="Cannon C."/>
            <person name="Castanera R."/>
            <person name="Culley D."/>
            <person name="Daum C."/>
            <person name="Ezra D."/>
            <person name="Gonzalez J."/>
            <person name="Henrissat B."/>
            <person name="Kuo A."/>
            <person name="Liang C."/>
            <person name="Lipzen A."/>
            <person name="Lutzoni F."/>
            <person name="Magnuson J."/>
            <person name="Mondo S."/>
            <person name="Nolan M."/>
            <person name="Ohm R."/>
            <person name="Pangilinan J."/>
            <person name="Park H.-J."/>
            <person name="Ramirez L."/>
            <person name="Alfaro M."/>
            <person name="Sun H."/>
            <person name="Tritt A."/>
            <person name="Yoshinaga Y."/>
            <person name="Zwiers L.-H."/>
            <person name="Turgeon B."/>
            <person name="Goodwin S."/>
            <person name="Spatafora J."/>
            <person name="Crous P."/>
            <person name="Grigoriev I."/>
        </authorList>
    </citation>
    <scope>NUCLEOTIDE SEQUENCE</scope>
    <source>
        <strain evidence="2">CBS 110217</strain>
    </source>
</reference>
<dbReference type="EMBL" id="ML978335">
    <property type="protein sequence ID" value="KAF2023603.1"/>
    <property type="molecule type" value="Genomic_DNA"/>
</dbReference>
<gene>
    <name evidence="2" type="ORF">EK21DRAFT_14162</name>
</gene>
<proteinExistence type="predicted"/>
<evidence type="ECO:0000313" key="2">
    <source>
        <dbReference type="EMBL" id="KAF2023603.1"/>
    </source>
</evidence>
<accession>A0A9P4GVR8</accession>